<evidence type="ECO:0000259" key="7">
    <source>
        <dbReference type="PROSITE" id="PS50059"/>
    </source>
</evidence>
<evidence type="ECO:0000313" key="9">
    <source>
        <dbReference type="Proteomes" id="UP000198412"/>
    </source>
</evidence>
<evidence type="ECO:0000256" key="2">
    <source>
        <dbReference type="ARBA" id="ARBA00006577"/>
    </source>
</evidence>
<name>A0A238Z2I2_9FLAO</name>
<evidence type="ECO:0000256" key="1">
    <source>
        <dbReference type="ARBA" id="ARBA00000971"/>
    </source>
</evidence>
<evidence type="ECO:0000256" key="5">
    <source>
        <dbReference type="PROSITE-ProRule" id="PRU00277"/>
    </source>
</evidence>
<dbReference type="Gene3D" id="3.10.50.40">
    <property type="match status" value="1"/>
</dbReference>
<dbReference type="PROSITE" id="PS50059">
    <property type="entry name" value="FKBP_PPIASE"/>
    <property type="match status" value="1"/>
</dbReference>
<dbReference type="InterPro" id="IPR001179">
    <property type="entry name" value="PPIase_FKBP_dom"/>
</dbReference>
<protein>
    <recommendedName>
        <fullName evidence="6">Peptidyl-prolyl cis-trans isomerase</fullName>
        <ecNumber evidence="6">5.2.1.8</ecNumber>
    </recommendedName>
</protein>
<sequence length="150" mass="16367">MKPYIFFLLSIILFSCNKTSNSTITKAETEADIIQYIEDNNLTAQKSNSGLYYVITEQGNGAAPNSDSNVTVSYKGYFLDGSVFDQSNAAGITFNLQQVIKGWTEGITYFNEGGEGILLVPSQLGYGSNYYNGIPGGSVLIFDIKLLKVE</sequence>
<gene>
    <name evidence="8" type="ORF">SAMN04488111_3026</name>
</gene>
<feature type="domain" description="PPIase FKBP-type" evidence="7">
    <location>
        <begin position="67"/>
        <end position="150"/>
    </location>
</feature>
<dbReference type="OrthoDB" id="9814548at2"/>
<comment type="similarity">
    <text evidence="2 6">Belongs to the FKBP-type PPIase family.</text>
</comment>
<dbReference type="Proteomes" id="UP000198412">
    <property type="component" value="Unassembled WGS sequence"/>
</dbReference>
<evidence type="ECO:0000313" key="8">
    <source>
        <dbReference type="EMBL" id="SNR77472.1"/>
    </source>
</evidence>
<dbReference type="AlphaFoldDB" id="A0A238Z2I2"/>
<evidence type="ECO:0000256" key="4">
    <source>
        <dbReference type="ARBA" id="ARBA00023235"/>
    </source>
</evidence>
<proteinExistence type="inferred from homology"/>
<dbReference type="RefSeq" id="WP_089379280.1">
    <property type="nucleotide sequence ID" value="NZ_FZNX01000005.1"/>
</dbReference>
<dbReference type="PROSITE" id="PS51257">
    <property type="entry name" value="PROKAR_LIPOPROTEIN"/>
    <property type="match status" value="1"/>
</dbReference>
<comment type="catalytic activity">
    <reaction evidence="1 5 6">
        <text>[protein]-peptidylproline (omega=180) = [protein]-peptidylproline (omega=0)</text>
        <dbReference type="Rhea" id="RHEA:16237"/>
        <dbReference type="Rhea" id="RHEA-COMP:10747"/>
        <dbReference type="Rhea" id="RHEA-COMP:10748"/>
        <dbReference type="ChEBI" id="CHEBI:83833"/>
        <dbReference type="ChEBI" id="CHEBI:83834"/>
        <dbReference type="EC" id="5.2.1.8"/>
    </reaction>
</comment>
<organism evidence="8 9">
    <name type="scientific">Lutibacter flavus</name>
    <dbReference type="NCBI Taxonomy" id="691689"/>
    <lineage>
        <taxon>Bacteria</taxon>
        <taxon>Pseudomonadati</taxon>
        <taxon>Bacteroidota</taxon>
        <taxon>Flavobacteriia</taxon>
        <taxon>Flavobacteriales</taxon>
        <taxon>Flavobacteriaceae</taxon>
        <taxon>Lutibacter</taxon>
    </lineage>
</organism>
<dbReference type="InterPro" id="IPR046357">
    <property type="entry name" value="PPIase_dom_sf"/>
</dbReference>
<dbReference type="EC" id="5.2.1.8" evidence="6"/>
<dbReference type="SUPFAM" id="SSF54534">
    <property type="entry name" value="FKBP-like"/>
    <property type="match status" value="1"/>
</dbReference>
<evidence type="ECO:0000256" key="6">
    <source>
        <dbReference type="RuleBase" id="RU003915"/>
    </source>
</evidence>
<evidence type="ECO:0000256" key="3">
    <source>
        <dbReference type="ARBA" id="ARBA00023110"/>
    </source>
</evidence>
<reference evidence="9" key="1">
    <citation type="submission" date="2017-06" db="EMBL/GenBank/DDBJ databases">
        <authorList>
            <person name="Varghese N."/>
            <person name="Submissions S."/>
        </authorList>
    </citation>
    <scope>NUCLEOTIDE SEQUENCE [LARGE SCALE GENOMIC DNA]</scope>
    <source>
        <strain evidence="9">DSM 27993</strain>
    </source>
</reference>
<dbReference type="GO" id="GO:0003755">
    <property type="term" value="F:peptidyl-prolyl cis-trans isomerase activity"/>
    <property type="evidence" value="ECO:0007669"/>
    <property type="project" value="UniProtKB-UniRule"/>
</dbReference>
<dbReference type="EMBL" id="FZNX01000005">
    <property type="protein sequence ID" value="SNR77472.1"/>
    <property type="molecule type" value="Genomic_DNA"/>
</dbReference>
<accession>A0A238Z2I2</accession>
<keyword evidence="9" id="KW-1185">Reference proteome</keyword>
<dbReference type="PANTHER" id="PTHR43811:SF57">
    <property type="entry name" value="FKBP-TYPE PEPTIDYL-PROLYL CIS-TRANS ISOMERASE FKPA-RELATED"/>
    <property type="match status" value="1"/>
</dbReference>
<dbReference type="PANTHER" id="PTHR43811">
    <property type="entry name" value="FKBP-TYPE PEPTIDYL-PROLYL CIS-TRANS ISOMERASE FKPA"/>
    <property type="match status" value="1"/>
</dbReference>
<dbReference type="Pfam" id="PF00254">
    <property type="entry name" value="FKBP_C"/>
    <property type="match status" value="1"/>
</dbReference>
<keyword evidence="4 5" id="KW-0413">Isomerase</keyword>
<keyword evidence="3 5" id="KW-0697">Rotamase</keyword>